<evidence type="ECO:0000256" key="3">
    <source>
        <dbReference type="ARBA" id="ARBA00023125"/>
    </source>
</evidence>
<dbReference type="InterPro" id="IPR036390">
    <property type="entry name" value="WH_DNA-bd_sf"/>
</dbReference>
<dbReference type="GO" id="GO:0003677">
    <property type="term" value="F:DNA binding"/>
    <property type="evidence" value="ECO:0007669"/>
    <property type="project" value="UniProtKB-KW"/>
</dbReference>
<evidence type="ECO:0000313" key="6">
    <source>
        <dbReference type="Proteomes" id="UP000245379"/>
    </source>
</evidence>
<sequence>MKIKDLTKAEEQIMQVLWQLEKAFVKEVIDELPIPKPAYNTVSTIIRILETKGFIGHEAMGKAHQYYPLVSREEYKRHATEKLLGNYFENSVESMFSFFVKEEKLDLSDVDEILKMINKIKHKPK</sequence>
<dbReference type="PIRSF" id="PIRSF019455">
    <property type="entry name" value="CopR_AtkY"/>
    <property type="match status" value="1"/>
</dbReference>
<dbReference type="Proteomes" id="UP000245379">
    <property type="component" value="Unassembled WGS sequence"/>
</dbReference>
<dbReference type="RefSeq" id="WP_109925291.1">
    <property type="nucleotide sequence ID" value="NZ_QGNZ01000002.1"/>
</dbReference>
<dbReference type="InterPro" id="IPR036388">
    <property type="entry name" value="WH-like_DNA-bd_sf"/>
</dbReference>
<keyword evidence="6" id="KW-1185">Reference proteome</keyword>
<keyword evidence="4" id="KW-0804">Transcription</keyword>
<dbReference type="SUPFAM" id="SSF46785">
    <property type="entry name" value="Winged helix' DNA-binding domain"/>
    <property type="match status" value="1"/>
</dbReference>
<protein>
    <submittedName>
        <fullName evidence="5">Transcriptional regulator</fullName>
    </submittedName>
</protein>
<accession>A0A317ENV5</accession>
<evidence type="ECO:0000313" key="5">
    <source>
        <dbReference type="EMBL" id="PWS27583.1"/>
    </source>
</evidence>
<dbReference type="Pfam" id="PF03965">
    <property type="entry name" value="Penicillinase_R"/>
    <property type="match status" value="1"/>
</dbReference>
<name>A0A317ENV5_9SPHI</name>
<dbReference type="Gene3D" id="1.10.10.10">
    <property type="entry name" value="Winged helix-like DNA-binding domain superfamily/Winged helix DNA-binding domain"/>
    <property type="match status" value="1"/>
</dbReference>
<dbReference type="OrthoDB" id="1098508at2"/>
<organism evidence="5 6">
    <name type="scientific">Pedobacter yonginense</name>
    <dbReference type="NCBI Taxonomy" id="651869"/>
    <lineage>
        <taxon>Bacteria</taxon>
        <taxon>Pseudomonadati</taxon>
        <taxon>Bacteroidota</taxon>
        <taxon>Sphingobacteriia</taxon>
        <taxon>Sphingobacteriales</taxon>
        <taxon>Sphingobacteriaceae</taxon>
        <taxon>Pedobacter</taxon>
    </lineage>
</organism>
<dbReference type="GO" id="GO:0045892">
    <property type="term" value="P:negative regulation of DNA-templated transcription"/>
    <property type="evidence" value="ECO:0007669"/>
    <property type="project" value="InterPro"/>
</dbReference>
<reference evidence="5 6" key="1">
    <citation type="submission" date="2018-05" db="EMBL/GenBank/DDBJ databases">
        <title>Pedobacter paludis sp. nov., isolated from wetland soil.</title>
        <authorList>
            <person name="Zhang Y."/>
            <person name="Wang G."/>
        </authorList>
    </citation>
    <scope>NUCLEOTIDE SEQUENCE [LARGE SCALE GENOMIC DNA]</scope>
    <source>
        <strain evidence="5 6">KCTC22721</strain>
    </source>
</reference>
<evidence type="ECO:0000256" key="1">
    <source>
        <dbReference type="ARBA" id="ARBA00011046"/>
    </source>
</evidence>
<keyword evidence="2" id="KW-0805">Transcription regulation</keyword>
<dbReference type="Gene3D" id="1.10.4040.10">
    <property type="entry name" value="Penicillinase repressor domain"/>
    <property type="match status" value="1"/>
</dbReference>
<dbReference type="InterPro" id="IPR005650">
    <property type="entry name" value="BlaI_family"/>
</dbReference>
<gene>
    <name evidence="5" type="ORF">DHW03_08310</name>
</gene>
<comment type="caution">
    <text evidence="5">The sequence shown here is derived from an EMBL/GenBank/DDBJ whole genome shotgun (WGS) entry which is preliminary data.</text>
</comment>
<keyword evidence="3" id="KW-0238">DNA-binding</keyword>
<evidence type="ECO:0000256" key="2">
    <source>
        <dbReference type="ARBA" id="ARBA00023015"/>
    </source>
</evidence>
<proteinExistence type="inferred from homology"/>
<evidence type="ECO:0000256" key="4">
    <source>
        <dbReference type="ARBA" id="ARBA00023163"/>
    </source>
</evidence>
<dbReference type="EMBL" id="QGNZ01000002">
    <property type="protein sequence ID" value="PWS27583.1"/>
    <property type="molecule type" value="Genomic_DNA"/>
</dbReference>
<comment type="similarity">
    <text evidence="1">Belongs to the BlaI transcriptional regulatory family.</text>
</comment>
<dbReference type="AlphaFoldDB" id="A0A317ENV5"/>